<accession>A0A4Y2K7D3</accession>
<evidence type="ECO:0000313" key="2">
    <source>
        <dbReference type="Proteomes" id="UP000499080"/>
    </source>
</evidence>
<name>A0A4Y2K7D3_ARAVE</name>
<gene>
    <name evidence="1" type="ORF">AVEN_46640_1</name>
</gene>
<dbReference type="EMBL" id="BGPR01004315">
    <property type="protein sequence ID" value="GBM98340.1"/>
    <property type="molecule type" value="Genomic_DNA"/>
</dbReference>
<reference evidence="1 2" key="1">
    <citation type="journal article" date="2019" name="Sci. Rep.">
        <title>Orb-weaving spider Araneus ventricosus genome elucidates the spidroin gene catalogue.</title>
        <authorList>
            <person name="Kono N."/>
            <person name="Nakamura H."/>
            <person name="Ohtoshi R."/>
            <person name="Moran D.A.P."/>
            <person name="Shinohara A."/>
            <person name="Yoshida Y."/>
            <person name="Fujiwara M."/>
            <person name="Mori M."/>
            <person name="Tomita M."/>
            <person name="Arakawa K."/>
        </authorList>
    </citation>
    <scope>NUCLEOTIDE SEQUENCE [LARGE SCALE GENOMIC DNA]</scope>
</reference>
<dbReference type="AlphaFoldDB" id="A0A4Y2K7D3"/>
<proteinExistence type="predicted"/>
<keyword evidence="2" id="KW-1185">Reference proteome</keyword>
<dbReference type="OrthoDB" id="6078991at2759"/>
<protein>
    <submittedName>
        <fullName evidence="1">Uncharacterized protein</fullName>
    </submittedName>
</protein>
<dbReference type="Proteomes" id="UP000499080">
    <property type="component" value="Unassembled WGS sequence"/>
</dbReference>
<sequence length="124" mass="14280">MYTRPKVKTLTFDLTNIVDRFQDSVRRSQLYKWTDGFVKASQLVTSFRGSAAEVLQGIPADKSTDLTTIEKAVAFRFGDSHLTQFHRTELKTRSQKKAFKYWLPIWNDSGAWPALSALWMFGKV</sequence>
<organism evidence="1 2">
    <name type="scientific">Araneus ventricosus</name>
    <name type="common">Orbweaver spider</name>
    <name type="synonym">Epeira ventricosa</name>
    <dbReference type="NCBI Taxonomy" id="182803"/>
    <lineage>
        <taxon>Eukaryota</taxon>
        <taxon>Metazoa</taxon>
        <taxon>Ecdysozoa</taxon>
        <taxon>Arthropoda</taxon>
        <taxon>Chelicerata</taxon>
        <taxon>Arachnida</taxon>
        <taxon>Araneae</taxon>
        <taxon>Araneomorphae</taxon>
        <taxon>Entelegynae</taxon>
        <taxon>Araneoidea</taxon>
        <taxon>Araneidae</taxon>
        <taxon>Araneus</taxon>
    </lineage>
</organism>
<comment type="caution">
    <text evidence="1">The sequence shown here is derived from an EMBL/GenBank/DDBJ whole genome shotgun (WGS) entry which is preliminary data.</text>
</comment>
<evidence type="ECO:0000313" key="1">
    <source>
        <dbReference type="EMBL" id="GBM98340.1"/>
    </source>
</evidence>